<comment type="pathway">
    <text evidence="1 6">Pyrimidine metabolism; UMP biosynthesis via de novo pathway; UMP from orotate: step 1/2.</text>
</comment>
<dbReference type="PANTHER" id="PTHR19278:SF9">
    <property type="entry name" value="URIDINE 5'-MONOPHOSPHATE SYNTHASE"/>
    <property type="match status" value="1"/>
</dbReference>
<keyword evidence="6" id="KW-0460">Magnesium</keyword>
<feature type="domain" description="Phosphoribosyltransferase" evidence="7">
    <location>
        <begin position="56"/>
        <end position="156"/>
    </location>
</feature>
<comment type="similarity">
    <text evidence="6">Belongs to the purine/pyrimidine phosphoribosyltransferase family. PyrE subfamily.</text>
</comment>
<keyword evidence="3 6" id="KW-0328">Glycosyltransferase</keyword>
<dbReference type="Pfam" id="PF00156">
    <property type="entry name" value="Pribosyltran"/>
    <property type="match status" value="1"/>
</dbReference>
<dbReference type="GO" id="GO:0000287">
    <property type="term" value="F:magnesium ion binding"/>
    <property type="evidence" value="ECO:0007669"/>
    <property type="project" value="UniProtKB-UniRule"/>
</dbReference>
<feature type="binding site" evidence="6">
    <location>
        <position position="116"/>
    </location>
    <ligand>
        <name>5-phospho-alpha-D-ribose 1-diphosphate</name>
        <dbReference type="ChEBI" id="CHEBI:58017"/>
        <note>ligand shared between dimeric partners</note>
    </ligand>
</feature>
<reference evidence="8" key="2">
    <citation type="journal article" date="2021" name="Microbiome">
        <title>Successional dynamics and alternative stable states in a saline activated sludge microbial community over 9 years.</title>
        <authorList>
            <person name="Wang Y."/>
            <person name="Ye J."/>
            <person name="Ju F."/>
            <person name="Liu L."/>
            <person name="Boyd J.A."/>
            <person name="Deng Y."/>
            <person name="Parks D.H."/>
            <person name="Jiang X."/>
            <person name="Yin X."/>
            <person name="Woodcroft B.J."/>
            <person name="Tyson G.W."/>
            <person name="Hugenholtz P."/>
            <person name="Polz M.F."/>
            <person name="Zhang T."/>
        </authorList>
    </citation>
    <scope>NUCLEOTIDE SEQUENCE</scope>
    <source>
        <strain evidence="8">HKST-UBA14</strain>
    </source>
</reference>
<comment type="caution">
    <text evidence="8">The sequence shown here is derived from an EMBL/GenBank/DDBJ whole genome shotgun (WGS) entry which is preliminary data.</text>
</comment>
<organism evidence="8 9">
    <name type="scientific">Candidatus Dojkabacteria bacterium</name>
    <dbReference type="NCBI Taxonomy" id="2099670"/>
    <lineage>
        <taxon>Bacteria</taxon>
        <taxon>Candidatus Dojkabacteria</taxon>
    </lineage>
</organism>
<gene>
    <name evidence="6" type="primary">pyrE</name>
    <name evidence="8" type="ORF">KC909_03265</name>
</gene>
<sequence>MNEAKYITASSSISKEIAKLLIDAEAYKVYYNKPESTWPVWADGRKAPCYCDVRSILSNADARLGVADLLATFIKQEFPQVNVIAGLVTAGVPLATTIADKLKLGLVYVRGEKKKHGTGKQIEGNLRPGSKVLIIDDVLASGGSIIKGVRAFDTESDVTIEGAATLVSFSKPEFANKWQDVTDKHGKQITLATGCTFTDLLDESLAQNLLNEQQYKEMHAIYSN</sequence>
<dbReference type="GO" id="GO:0004588">
    <property type="term" value="F:orotate phosphoribosyltransferase activity"/>
    <property type="evidence" value="ECO:0007669"/>
    <property type="project" value="UniProtKB-UniRule"/>
</dbReference>
<evidence type="ECO:0000256" key="4">
    <source>
        <dbReference type="ARBA" id="ARBA00022679"/>
    </source>
</evidence>
<evidence type="ECO:0000259" key="7">
    <source>
        <dbReference type="Pfam" id="PF00156"/>
    </source>
</evidence>
<protein>
    <recommendedName>
        <fullName evidence="2 6">Orotate phosphoribosyltransferase</fullName>
        <shortName evidence="6">OPRT</shortName>
        <shortName evidence="6">OPRTase</shortName>
        <ecNumber evidence="2 6">2.4.2.10</ecNumber>
    </recommendedName>
</protein>
<feature type="binding site" evidence="6">
    <location>
        <position position="114"/>
    </location>
    <ligand>
        <name>5-phospho-alpha-D-ribose 1-diphosphate</name>
        <dbReference type="ChEBI" id="CHEBI:58017"/>
        <note>ligand shared between dimeric partners</note>
    </ligand>
</feature>
<evidence type="ECO:0000256" key="6">
    <source>
        <dbReference type="HAMAP-Rule" id="MF_01208"/>
    </source>
</evidence>
<dbReference type="InterPro" id="IPR000836">
    <property type="entry name" value="PRTase_dom"/>
</dbReference>
<keyword evidence="5 6" id="KW-0665">Pyrimidine biosynthesis</keyword>
<dbReference type="GO" id="GO:0019856">
    <property type="term" value="P:pyrimidine nucleobase biosynthetic process"/>
    <property type="evidence" value="ECO:0007669"/>
    <property type="project" value="TreeGrafter"/>
</dbReference>
<dbReference type="GO" id="GO:0044205">
    <property type="term" value="P:'de novo' UMP biosynthetic process"/>
    <property type="evidence" value="ECO:0007669"/>
    <property type="project" value="UniProtKB-UniRule"/>
</dbReference>
<feature type="binding site" description="in other chain" evidence="6">
    <location>
        <begin position="136"/>
        <end position="144"/>
    </location>
    <ligand>
        <name>5-phospho-alpha-D-ribose 1-diphosphate</name>
        <dbReference type="ChEBI" id="CHEBI:58017"/>
        <note>ligand shared between dimeric partners</note>
    </ligand>
</feature>
<dbReference type="InterPro" id="IPR023031">
    <property type="entry name" value="OPRT"/>
</dbReference>
<comment type="caution">
    <text evidence="6">Lacks conserved residue(s) required for the propagation of feature annotation.</text>
</comment>
<comment type="cofactor">
    <cofactor evidence="6">
        <name>Mg(2+)</name>
        <dbReference type="ChEBI" id="CHEBI:18420"/>
    </cofactor>
</comment>
<evidence type="ECO:0000256" key="5">
    <source>
        <dbReference type="ARBA" id="ARBA00022975"/>
    </source>
</evidence>
<accession>A0A955L5E7</accession>
<dbReference type="HAMAP" id="MF_01208">
    <property type="entry name" value="PyrE"/>
    <property type="match status" value="1"/>
</dbReference>
<dbReference type="Gene3D" id="3.40.50.2020">
    <property type="match status" value="1"/>
</dbReference>
<name>A0A955L5E7_9BACT</name>
<comment type="function">
    <text evidence="6">Catalyzes the transfer of a ribosyl phosphate group from 5-phosphoribose 1-diphosphate to orotate, leading to the formation of orotidine monophosphate (OMP).</text>
</comment>
<evidence type="ECO:0000313" key="8">
    <source>
        <dbReference type="EMBL" id="MCA9383359.1"/>
    </source>
</evidence>
<dbReference type="PANTHER" id="PTHR19278">
    <property type="entry name" value="OROTATE PHOSPHORIBOSYLTRANSFERASE"/>
    <property type="match status" value="1"/>
</dbReference>
<proteinExistence type="inferred from homology"/>
<dbReference type="EMBL" id="JAGQLK010000059">
    <property type="protein sequence ID" value="MCA9383359.1"/>
    <property type="molecule type" value="Genomic_DNA"/>
</dbReference>
<keyword evidence="4 6" id="KW-0808">Transferase</keyword>
<reference evidence="8" key="1">
    <citation type="submission" date="2020-04" db="EMBL/GenBank/DDBJ databases">
        <authorList>
            <person name="Zhang T."/>
        </authorList>
    </citation>
    <scope>NUCLEOTIDE SEQUENCE</scope>
    <source>
        <strain evidence="8">HKST-UBA14</strain>
    </source>
</reference>
<dbReference type="CDD" id="cd06223">
    <property type="entry name" value="PRTases_typeI"/>
    <property type="match status" value="1"/>
</dbReference>
<comment type="subunit">
    <text evidence="6">Homodimer.</text>
</comment>
<feature type="binding site" evidence="6">
    <location>
        <position position="110"/>
    </location>
    <ligand>
        <name>5-phospho-alpha-D-ribose 1-diphosphate</name>
        <dbReference type="ChEBI" id="CHEBI:58017"/>
        <note>ligand shared between dimeric partners</note>
    </ligand>
</feature>
<dbReference type="AlphaFoldDB" id="A0A955L5E7"/>
<evidence type="ECO:0000256" key="2">
    <source>
        <dbReference type="ARBA" id="ARBA00011971"/>
    </source>
</evidence>
<dbReference type="Proteomes" id="UP000783287">
    <property type="component" value="Unassembled WGS sequence"/>
</dbReference>
<comment type="catalytic activity">
    <reaction evidence="6">
        <text>orotidine 5'-phosphate + diphosphate = orotate + 5-phospho-alpha-D-ribose 1-diphosphate</text>
        <dbReference type="Rhea" id="RHEA:10380"/>
        <dbReference type="ChEBI" id="CHEBI:30839"/>
        <dbReference type="ChEBI" id="CHEBI:33019"/>
        <dbReference type="ChEBI" id="CHEBI:57538"/>
        <dbReference type="ChEBI" id="CHEBI:58017"/>
        <dbReference type="EC" id="2.4.2.10"/>
    </reaction>
</comment>
<evidence type="ECO:0000256" key="3">
    <source>
        <dbReference type="ARBA" id="ARBA00022676"/>
    </source>
</evidence>
<dbReference type="SUPFAM" id="SSF53271">
    <property type="entry name" value="PRTase-like"/>
    <property type="match status" value="1"/>
</dbReference>
<dbReference type="InterPro" id="IPR029057">
    <property type="entry name" value="PRTase-like"/>
</dbReference>
<dbReference type="EC" id="2.4.2.10" evidence="2 6"/>
<evidence type="ECO:0000313" key="9">
    <source>
        <dbReference type="Proteomes" id="UP000783287"/>
    </source>
</evidence>
<evidence type="ECO:0000256" key="1">
    <source>
        <dbReference type="ARBA" id="ARBA00004889"/>
    </source>
</evidence>